<reference evidence="1" key="1">
    <citation type="journal article" date="2021" name="Proc. Natl. Acad. Sci. U.S.A.">
        <title>A Catalog of Tens of Thousands of Viruses from Human Metagenomes Reveals Hidden Associations with Chronic Diseases.</title>
        <authorList>
            <person name="Tisza M.J."/>
            <person name="Buck C.B."/>
        </authorList>
    </citation>
    <scope>NUCLEOTIDE SEQUENCE</scope>
    <source>
        <strain evidence="1">Ctuim2</strain>
    </source>
</reference>
<evidence type="ECO:0000313" key="1">
    <source>
        <dbReference type="EMBL" id="DAF48836.1"/>
    </source>
</evidence>
<sequence>MSYLTILEQMETFIIESVNFYPYFYLDIKKELALLIDSTDISLTEKDIEEIIFLKHETDKIEEVEKLFKLYSLMNKDKTFFIITLSRDTFQRYKTYFSSGKTQKEIGQVYFEDFDKDKLI</sequence>
<accession>A0A8S5SCS2</accession>
<proteinExistence type="predicted"/>
<name>A0A8S5SCS2_9CAUD</name>
<protein>
    <submittedName>
        <fullName evidence="1">Uncharacterized protein</fullName>
    </submittedName>
</protein>
<organism evidence="1">
    <name type="scientific">Myoviridae sp. ctuim2</name>
    <dbReference type="NCBI Taxonomy" id="2827717"/>
    <lineage>
        <taxon>Viruses</taxon>
        <taxon>Duplodnaviria</taxon>
        <taxon>Heunggongvirae</taxon>
        <taxon>Uroviricota</taxon>
        <taxon>Caudoviricetes</taxon>
    </lineage>
</organism>
<dbReference type="EMBL" id="BK032575">
    <property type="protein sequence ID" value="DAF48836.1"/>
    <property type="molecule type" value="Genomic_DNA"/>
</dbReference>